<sequence>MAVRSHTFQSVQNFSELPLSSSESSCQSAGLIGVLIHVRLDDQVKRPMTVPCLAGIYRLDACTCQTRTHNFKHFCHHRRSHSLTDGKNRLTRPRIDIWASGITRLELAPTLAKHRKKFYLTSVTFHQKSSKLS</sequence>
<dbReference type="AlphaFoldDB" id="D6WR49"/>
<dbReference type="HOGENOM" id="CLU_1909358_0_0_1"/>
<keyword evidence="2" id="KW-1185">Reference proteome</keyword>
<evidence type="ECO:0000313" key="1">
    <source>
        <dbReference type="EMBL" id="EFA07021.1"/>
    </source>
</evidence>
<name>D6WR49_TRICA</name>
<gene>
    <name evidence="1" type="primary">GLEAN_09992</name>
    <name evidence="1" type="ORF">TcasGA2_TC009992</name>
</gene>
<dbReference type="Proteomes" id="UP000007266">
    <property type="component" value="Linkage group 7"/>
</dbReference>
<reference evidence="1 2" key="1">
    <citation type="journal article" date="2008" name="Nature">
        <title>The genome of the model beetle and pest Tribolium castaneum.</title>
        <authorList>
            <consortium name="Tribolium Genome Sequencing Consortium"/>
            <person name="Richards S."/>
            <person name="Gibbs R.A."/>
            <person name="Weinstock G.M."/>
            <person name="Brown S.J."/>
            <person name="Denell R."/>
            <person name="Beeman R.W."/>
            <person name="Gibbs R."/>
            <person name="Beeman R.W."/>
            <person name="Brown S.J."/>
            <person name="Bucher G."/>
            <person name="Friedrich M."/>
            <person name="Grimmelikhuijzen C.J."/>
            <person name="Klingler M."/>
            <person name="Lorenzen M."/>
            <person name="Richards S."/>
            <person name="Roth S."/>
            <person name="Schroder R."/>
            <person name="Tautz D."/>
            <person name="Zdobnov E.M."/>
            <person name="Muzny D."/>
            <person name="Gibbs R.A."/>
            <person name="Weinstock G.M."/>
            <person name="Attaway T."/>
            <person name="Bell S."/>
            <person name="Buhay C.J."/>
            <person name="Chandrabose M.N."/>
            <person name="Chavez D."/>
            <person name="Clerk-Blankenburg K.P."/>
            <person name="Cree A."/>
            <person name="Dao M."/>
            <person name="Davis C."/>
            <person name="Chacko J."/>
            <person name="Dinh H."/>
            <person name="Dugan-Rocha S."/>
            <person name="Fowler G."/>
            <person name="Garner T.T."/>
            <person name="Garnes J."/>
            <person name="Gnirke A."/>
            <person name="Hawes A."/>
            <person name="Hernandez J."/>
            <person name="Hines S."/>
            <person name="Holder M."/>
            <person name="Hume J."/>
            <person name="Jhangiani S.N."/>
            <person name="Joshi V."/>
            <person name="Khan Z.M."/>
            <person name="Jackson L."/>
            <person name="Kovar C."/>
            <person name="Kowis A."/>
            <person name="Lee S."/>
            <person name="Lewis L.R."/>
            <person name="Margolis J."/>
            <person name="Morgan M."/>
            <person name="Nazareth L.V."/>
            <person name="Nguyen N."/>
            <person name="Okwuonu G."/>
            <person name="Parker D."/>
            <person name="Richards S."/>
            <person name="Ruiz S.J."/>
            <person name="Santibanez J."/>
            <person name="Savard J."/>
            <person name="Scherer S.E."/>
            <person name="Schneider B."/>
            <person name="Sodergren E."/>
            <person name="Tautz D."/>
            <person name="Vattahil S."/>
            <person name="Villasana D."/>
            <person name="White C.S."/>
            <person name="Wright R."/>
            <person name="Park Y."/>
            <person name="Beeman R.W."/>
            <person name="Lord J."/>
            <person name="Oppert B."/>
            <person name="Lorenzen M."/>
            <person name="Brown S."/>
            <person name="Wang L."/>
            <person name="Savard J."/>
            <person name="Tautz D."/>
            <person name="Richards S."/>
            <person name="Weinstock G."/>
            <person name="Gibbs R.A."/>
            <person name="Liu Y."/>
            <person name="Worley K."/>
            <person name="Weinstock G."/>
            <person name="Elsik C.G."/>
            <person name="Reese J.T."/>
            <person name="Elhaik E."/>
            <person name="Landan G."/>
            <person name="Graur D."/>
            <person name="Arensburger P."/>
            <person name="Atkinson P."/>
            <person name="Beeman R.W."/>
            <person name="Beidler J."/>
            <person name="Brown S.J."/>
            <person name="Demuth J.P."/>
            <person name="Drury D.W."/>
            <person name="Du Y.Z."/>
            <person name="Fujiwara H."/>
            <person name="Lorenzen M."/>
            <person name="Maselli V."/>
            <person name="Osanai M."/>
            <person name="Park Y."/>
            <person name="Robertson H.M."/>
            <person name="Tu Z."/>
            <person name="Wang J.J."/>
            <person name="Wang S."/>
            <person name="Richards S."/>
            <person name="Song H."/>
            <person name="Zhang L."/>
            <person name="Sodergren E."/>
            <person name="Werner D."/>
            <person name="Stanke M."/>
            <person name="Morgenstern B."/>
            <person name="Solovyev V."/>
            <person name="Kosarev P."/>
            <person name="Brown G."/>
            <person name="Chen H.C."/>
            <person name="Ermolaeva O."/>
            <person name="Hlavina W."/>
            <person name="Kapustin Y."/>
            <person name="Kiryutin B."/>
            <person name="Kitts P."/>
            <person name="Maglott D."/>
            <person name="Pruitt K."/>
            <person name="Sapojnikov V."/>
            <person name="Souvorov A."/>
            <person name="Mackey A.J."/>
            <person name="Waterhouse R.M."/>
            <person name="Wyder S."/>
            <person name="Zdobnov E.M."/>
            <person name="Zdobnov E.M."/>
            <person name="Wyder S."/>
            <person name="Kriventseva E.V."/>
            <person name="Kadowaki T."/>
            <person name="Bork P."/>
            <person name="Aranda M."/>
            <person name="Bao R."/>
            <person name="Beermann A."/>
            <person name="Berns N."/>
            <person name="Bolognesi R."/>
            <person name="Bonneton F."/>
            <person name="Bopp D."/>
            <person name="Brown S.J."/>
            <person name="Bucher G."/>
            <person name="Butts T."/>
            <person name="Chaumot A."/>
            <person name="Denell R.E."/>
            <person name="Ferrier D.E."/>
            <person name="Friedrich M."/>
            <person name="Gordon C.M."/>
            <person name="Jindra M."/>
            <person name="Klingler M."/>
            <person name="Lan Q."/>
            <person name="Lattorff H.M."/>
            <person name="Laudet V."/>
            <person name="von Levetsow C."/>
            <person name="Liu Z."/>
            <person name="Lutz R."/>
            <person name="Lynch J.A."/>
            <person name="da Fonseca R.N."/>
            <person name="Posnien N."/>
            <person name="Reuter R."/>
            <person name="Roth S."/>
            <person name="Savard J."/>
            <person name="Schinko J.B."/>
            <person name="Schmitt C."/>
            <person name="Schoppmeier M."/>
            <person name="Schroder R."/>
            <person name="Shippy T.D."/>
            <person name="Simonnet F."/>
            <person name="Marques-Souza H."/>
            <person name="Tautz D."/>
            <person name="Tomoyasu Y."/>
            <person name="Trauner J."/>
            <person name="Van der Zee M."/>
            <person name="Vervoort M."/>
            <person name="Wittkopp N."/>
            <person name="Wimmer E.A."/>
            <person name="Yang X."/>
            <person name="Jones A.K."/>
            <person name="Sattelle D.B."/>
            <person name="Ebert P.R."/>
            <person name="Nelson D."/>
            <person name="Scott J.G."/>
            <person name="Beeman R.W."/>
            <person name="Muthukrishnan S."/>
            <person name="Kramer K.J."/>
            <person name="Arakane Y."/>
            <person name="Beeman R.W."/>
            <person name="Zhu Q."/>
            <person name="Hogenkamp D."/>
            <person name="Dixit R."/>
            <person name="Oppert B."/>
            <person name="Jiang H."/>
            <person name="Zou Z."/>
            <person name="Marshall J."/>
            <person name="Elpidina E."/>
            <person name="Vinokurov K."/>
            <person name="Oppert C."/>
            <person name="Zou Z."/>
            <person name="Evans J."/>
            <person name="Lu Z."/>
            <person name="Zhao P."/>
            <person name="Sumathipala N."/>
            <person name="Altincicek B."/>
            <person name="Vilcinskas A."/>
            <person name="Williams M."/>
            <person name="Hultmark D."/>
            <person name="Hetru C."/>
            <person name="Jiang H."/>
            <person name="Grimmelikhuijzen C.J."/>
            <person name="Hauser F."/>
            <person name="Cazzamali G."/>
            <person name="Williamson M."/>
            <person name="Park Y."/>
            <person name="Li B."/>
            <person name="Tanaka Y."/>
            <person name="Predel R."/>
            <person name="Neupert S."/>
            <person name="Schachtner J."/>
            <person name="Verleyen P."/>
            <person name="Raible F."/>
            <person name="Bork P."/>
            <person name="Friedrich M."/>
            <person name="Walden K.K."/>
            <person name="Robertson H.M."/>
            <person name="Angeli S."/>
            <person name="Foret S."/>
            <person name="Bucher G."/>
            <person name="Schuetz S."/>
            <person name="Maleszka R."/>
            <person name="Wimmer E.A."/>
            <person name="Beeman R.W."/>
            <person name="Lorenzen M."/>
            <person name="Tomoyasu Y."/>
            <person name="Miller S.C."/>
            <person name="Grossmann D."/>
            <person name="Bucher G."/>
        </authorList>
    </citation>
    <scope>NUCLEOTIDE SEQUENCE [LARGE SCALE GENOMIC DNA]</scope>
    <source>
        <strain evidence="1 2">Georgia GA2</strain>
    </source>
</reference>
<organism evidence="1 2">
    <name type="scientific">Tribolium castaneum</name>
    <name type="common">Red flour beetle</name>
    <dbReference type="NCBI Taxonomy" id="7070"/>
    <lineage>
        <taxon>Eukaryota</taxon>
        <taxon>Metazoa</taxon>
        <taxon>Ecdysozoa</taxon>
        <taxon>Arthropoda</taxon>
        <taxon>Hexapoda</taxon>
        <taxon>Insecta</taxon>
        <taxon>Pterygota</taxon>
        <taxon>Neoptera</taxon>
        <taxon>Endopterygota</taxon>
        <taxon>Coleoptera</taxon>
        <taxon>Polyphaga</taxon>
        <taxon>Cucujiformia</taxon>
        <taxon>Tenebrionidae</taxon>
        <taxon>Tenebrionidae incertae sedis</taxon>
        <taxon>Tribolium</taxon>
    </lineage>
</organism>
<proteinExistence type="predicted"/>
<evidence type="ECO:0000313" key="2">
    <source>
        <dbReference type="Proteomes" id="UP000007266"/>
    </source>
</evidence>
<accession>D6WR49</accession>
<dbReference type="InParanoid" id="D6WR49"/>
<dbReference type="EMBL" id="KQ971354">
    <property type="protein sequence ID" value="EFA07021.1"/>
    <property type="molecule type" value="Genomic_DNA"/>
</dbReference>
<reference evidence="1 2" key="2">
    <citation type="journal article" date="2010" name="Nucleic Acids Res.">
        <title>BeetleBase in 2010: revisions to provide comprehensive genomic information for Tribolium castaneum.</title>
        <authorList>
            <person name="Kim H.S."/>
            <person name="Murphy T."/>
            <person name="Xia J."/>
            <person name="Caragea D."/>
            <person name="Park Y."/>
            <person name="Beeman R.W."/>
            <person name="Lorenzen M.D."/>
            <person name="Butcher S."/>
            <person name="Manak J.R."/>
            <person name="Brown S.J."/>
        </authorList>
    </citation>
    <scope>GENOME REANNOTATION</scope>
    <source>
        <strain evidence="1 2">Georgia GA2</strain>
    </source>
</reference>
<protein>
    <submittedName>
        <fullName evidence="1">Uncharacterized protein</fullName>
    </submittedName>
</protein>